<evidence type="ECO:0000313" key="3">
    <source>
        <dbReference type="Proteomes" id="UP001280121"/>
    </source>
</evidence>
<evidence type="ECO:0000313" key="2">
    <source>
        <dbReference type="EMBL" id="KAK2642624.1"/>
    </source>
</evidence>
<reference evidence="2" key="1">
    <citation type="journal article" date="2023" name="Plant J.">
        <title>Genome sequences and population genomics provide insights into the demographic history, inbreeding, and mutation load of two 'living fossil' tree species of Dipteronia.</title>
        <authorList>
            <person name="Feng Y."/>
            <person name="Comes H.P."/>
            <person name="Chen J."/>
            <person name="Zhu S."/>
            <person name="Lu R."/>
            <person name="Zhang X."/>
            <person name="Li P."/>
            <person name="Qiu J."/>
            <person name="Olsen K.M."/>
            <person name="Qiu Y."/>
        </authorList>
    </citation>
    <scope>NUCLEOTIDE SEQUENCE</scope>
    <source>
        <strain evidence="2">KIB01</strain>
    </source>
</reference>
<gene>
    <name evidence="2" type="ORF">Ddye_024387</name>
</gene>
<name>A0AAD9TUS0_9ROSI</name>
<accession>A0AAD9TUS0</accession>
<organism evidence="2 3">
    <name type="scientific">Dipteronia dyeriana</name>
    <dbReference type="NCBI Taxonomy" id="168575"/>
    <lineage>
        <taxon>Eukaryota</taxon>
        <taxon>Viridiplantae</taxon>
        <taxon>Streptophyta</taxon>
        <taxon>Embryophyta</taxon>
        <taxon>Tracheophyta</taxon>
        <taxon>Spermatophyta</taxon>
        <taxon>Magnoliopsida</taxon>
        <taxon>eudicotyledons</taxon>
        <taxon>Gunneridae</taxon>
        <taxon>Pentapetalae</taxon>
        <taxon>rosids</taxon>
        <taxon>malvids</taxon>
        <taxon>Sapindales</taxon>
        <taxon>Sapindaceae</taxon>
        <taxon>Hippocastanoideae</taxon>
        <taxon>Acereae</taxon>
        <taxon>Dipteronia</taxon>
    </lineage>
</organism>
<sequence length="126" mass="13986">MDEYLEQMKSWVDVLAIIGNQYPGVQLIANVLSSLDNEYMPIIVLIESKESISWQELQDTLLSYDSKLNHINKNNKLSGALSANFVLNNRGNSSQNIASSQGQNNHHGGNIASFSNRSCGGRFRGR</sequence>
<keyword evidence="3" id="KW-1185">Reference proteome</keyword>
<feature type="compositionally biased region" description="Polar residues" evidence="1">
    <location>
        <begin position="92"/>
        <end position="118"/>
    </location>
</feature>
<dbReference type="EMBL" id="JANJYI010000007">
    <property type="protein sequence ID" value="KAK2642624.1"/>
    <property type="molecule type" value="Genomic_DNA"/>
</dbReference>
<comment type="caution">
    <text evidence="2">The sequence shown here is derived from an EMBL/GenBank/DDBJ whole genome shotgun (WGS) entry which is preliminary data.</text>
</comment>
<dbReference type="AlphaFoldDB" id="A0AAD9TUS0"/>
<dbReference type="PANTHER" id="PTHR47481">
    <property type="match status" value="1"/>
</dbReference>
<dbReference type="PANTHER" id="PTHR47481:SF34">
    <property type="entry name" value="CCHC-TYPE DOMAIN-CONTAINING PROTEIN"/>
    <property type="match status" value="1"/>
</dbReference>
<protein>
    <submittedName>
        <fullName evidence="2">Uncharacterized protein</fullName>
    </submittedName>
</protein>
<evidence type="ECO:0000256" key="1">
    <source>
        <dbReference type="SAM" id="MobiDB-lite"/>
    </source>
</evidence>
<proteinExistence type="predicted"/>
<feature type="region of interest" description="Disordered" evidence="1">
    <location>
        <begin position="92"/>
        <end position="126"/>
    </location>
</feature>
<dbReference type="Proteomes" id="UP001280121">
    <property type="component" value="Unassembled WGS sequence"/>
</dbReference>